<dbReference type="SUPFAM" id="SSF53738">
    <property type="entry name" value="Phosphoglucomutase, first 3 domains"/>
    <property type="match status" value="3"/>
</dbReference>
<dbReference type="InterPro" id="IPR005844">
    <property type="entry name" value="A-D-PHexomutase_a/b/a-I"/>
</dbReference>
<dbReference type="Pfam" id="PF00408">
    <property type="entry name" value="PGM_PMM_IV"/>
    <property type="match status" value="1"/>
</dbReference>
<evidence type="ECO:0000313" key="20">
    <source>
        <dbReference type="Proteomes" id="UP000824221"/>
    </source>
</evidence>
<evidence type="ECO:0000256" key="9">
    <source>
        <dbReference type="ARBA" id="ARBA00022842"/>
    </source>
</evidence>
<comment type="pathway">
    <text evidence="4">Lipid metabolism.</text>
</comment>
<organism evidence="19 20">
    <name type="scientific">Candidatus Gallimonas gallistercoris</name>
    <dbReference type="NCBI Taxonomy" id="2838602"/>
    <lineage>
        <taxon>Bacteria</taxon>
        <taxon>Bacillati</taxon>
        <taxon>Bacillota</taxon>
        <taxon>Clostridia</taxon>
        <taxon>Candidatus Gallimonas</taxon>
    </lineage>
</organism>
<accession>A0A9D2H3D9</accession>
<dbReference type="InterPro" id="IPR005845">
    <property type="entry name" value="A-D-PHexomutase_a/b/a-II"/>
</dbReference>
<dbReference type="GO" id="GO:0008973">
    <property type="term" value="F:phosphopentomutase activity"/>
    <property type="evidence" value="ECO:0007669"/>
    <property type="project" value="TreeGrafter"/>
</dbReference>
<gene>
    <name evidence="19" type="ORF">H9797_05000</name>
</gene>
<evidence type="ECO:0000256" key="6">
    <source>
        <dbReference type="ARBA" id="ARBA00012728"/>
    </source>
</evidence>
<dbReference type="GO" id="GO:0006166">
    <property type="term" value="P:purine ribonucleoside salvage"/>
    <property type="evidence" value="ECO:0007669"/>
    <property type="project" value="TreeGrafter"/>
</dbReference>
<proteinExistence type="inferred from homology"/>
<dbReference type="GO" id="GO:0000287">
    <property type="term" value="F:magnesium ion binding"/>
    <property type="evidence" value="ECO:0007669"/>
    <property type="project" value="InterPro"/>
</dbReference>
<dbReference type="InterPro" id="IPR005846">
    <property type="entry name" value="A-D-PHexomutase_a/b/a-III"/>
</dbReference>
<feature type="domain" description="Alpha-D-phosphohexomutase C-terminal" evidence="15">
    <location>
        <begin position="424"/>
        <end position="456"/>
    </location>
</feature>
<dbReference type="Pfam" id="PF02879">
    <property type="entry name" value="PGM_PMM_II"/>
    <property type="match status" value="1"/>
</dbReference>
<dbReference type="PRINTS" id="PR00509">
    <property type="entry name" value="PGMPMM"/>
</dbReference>
<comment type="caution">
    <text evidence="19">The sequence shown here is derived from an EMBL/GenBank/DDBJ whole genome shotgun (WGS) entry which is preliminary data.</text>
</comment>
<evidence type="ECO:0000259" key="18">
    <source>
        <dbReference type="Pfam" id="PF02880"/>
    </source>
</evidence>
<evidence type="ECO:0000256" key="14">
    <source>
        <dbReference type="RuleBase" id="RU004326"/>
    </source>
</evidence>
<dbReference type="PANTHER" id="PTHR45745:SF1">
    <property type="entry name" value="PHOSPHOGLUCOMUTASE 2B-RELATED"/>
    <property type="match status" value="1"/>
</dbReference>
<feature type="domain" description="Alpha-D-phosphohexomutase alpha/beta/alpha" evidence="18">
    <location>
        <begin position="264"/>
        <end position="370"/>
    </location>
</feature>
<dbReference type="SUPFAM" id="SSF55957">
    <property type="entry name" value="Phosphoglucomutase, C-terminal domain"/>
    <property type="match status" value="1"/>
</dbReference>
<dbReference type="InterPro" id="IPR005843">
    <property type="entry name" value="A-D-PHexomutase_C"/>
</dbReference>
<evidence type="ECO:0000256" key="4">
    <source>
        <dbReference type="ARBA" id="ARBA00005189"/>
    </source>
</evidence>
<dbReference type="Pfam" id="PF02880">
    <property type="entry name" value="PGM_PMM_III"/>
    <property type="match status" value="1"/>
</dbReference>
<evidence type="ECO:0000256" key="3">
    <source>
        <dbReference type="ARBA" id="ARBA00005164"/>
    </source>
</evidence>
<feature type="domain" description="Alpha-D-phosphohexomutase alpha/beta/alpha" evidence="17">
    <location>
        <begin position="159"/>
        <end position="257"/>
    </location>
</feature>
<evidence type="ECO:0000313" key="19">
    <source>
        <dbReference type="EMBL" id="HJA02721.1"/>
    </source>
</evidence>
<name>A0A9D2H3D9_9FIRM</name>
<evidence type="ECO:0000259" key="15">
    <source>
        <dbReference type="Pfam" id="PF00408"/>
    </source>
</evidence>
<dbReference type="EMBL" id="DXAJ01000076">
    <property type="protein sequence ID" value="HJA02721.1"/>
    <property type="molecule type" value="Genomic_DNA"/>
</dbReference>
<dbReference type="InterPro" id="IPR005841">
    <property type="entry name" value="Alpha-D-phosphohexomutase_SF"/>
</dbReference>
<dbReference type="PANTHER" id="PTHR45745">
    <property type="entry name" value="PHOSPHOMANNOMUTASE 45A"/>
    <property type="match status" value="1"/>
</dbReference>
<dbReference type="InterPro" id="IPR016066">
    <property type="entry name" value="A-D-PHexomutase_CS"/>
</dbReference>
<keyword evidence="8 14" id="KW-0479">Metal-binding</keyword>
<dbReference type="AlphaFoldDB" id="A0A9D2H3D9"/>
<reference evidence="19" key="1">
    <citation type="journal article" date="2021" name="PeerJ">
        <title>Extensive microbial diversity within the chicken gut microbiome revealed by metagenomics and culture.</title>
        <authorList>
            <person name="Gilroy R."/>
            <person name="Ravi A."/>
            <person name="Getino M."/>
            <person name="Pursley I."/>
            <person name="Horton D.L."/>
            <person name="Alikhan N.F."/>
            <person name="Baker D."/>
            <person name="Gharbi K."/>
            <person name="Hall N."/>
            <person name="Watson M."/>
            <person name="Adriaenssens E.M."/>
            <person name="Foster-Nyarko E."/>
            <person name="Jarju S."/>
            <person name="Secka A."/>
            <person name="Antonio M."/>
            <person name="Oren A."/>
            <person name="Chaudhuri R.R."/>
            <person name="La Ragione R."/>
            <person name="Hildebrand F."/>
            <person name="Pallen M.J."/>
        </authorList>
    </citation>
    <scope>NUCLEOTIDE SEQUENCE</scope>
    <source>
        <strain evidence="19">CHK156-179</strain>
    </source>
</reference>
<evidence type="ECO:0000256" key="12">
    <source>
        <dbReference type="ARBA" id="ARBA00041398"/>
    </source>
</evidence>
<reference evidence="19" key="2">
    <citation type="submission" date="2021-04" db="EMBL/GenBank/DDBJ databases">
        <authorList>
            <person name="Gilroy R."/>
        </authorList>
    </citation>
    <scope>NUCLEOTIDE SEQUENCE</scope>
    <source>
        <strain evidence="19">CHK156-179</strain>
    </source>
</reference>
<evidence type="ECO:0000256" key="10">
    <source>
        <dbReference type="ARBA" id="ARBA00023235"/>
    </source>
</evidence>
<evidence type="ECO:0000256" key="5">
    <source>
        <dbReference type="ARBA" id="ARBA00010231"/>
    </source>
</evidence>
<evidence type="ECO:0000259" key="17">
    <source>
        <dbReference type="Pfam" id="PF02879"/>
    </source>
</evidence>
<dbReference type="PROSITE" id="PS00710">
    <property type="entry name" value="PGM_PMM"/>
    <property type="match status" value="1"/>
</dbReference>
<comment type="pathway">
    <text evidence="3">Glycolipid metabolism; diglucosyl-diacylglycerol biosynthesis.</text>
</comment>
<evidence type="ECO:0000256" key="1">
    <source>
        <dbReference type="ARBA" id="ARBA00000443"/>
    </source>
</evidence>
<feature type="domain" description="Alpha-D-phosphohexomutase alpha/beta/alpha" evidence="16">
    <location>
        <begin position="4"/>
        <end position="137"/>
    </location>
</feature>
<evidence type="ECO:0000256" key="13">
    <source>
        <dbReference type="ARBA" id="ARBA00041467"/>
    </source>
</evidence>
<keyword evidence="10" id="KW-0413">Isomerase</keyword>
<keyword evidence="7" id="KW-0597">Phosphoprotein</keyword>
<dbReference type="GO" id="GO:0004614">
    <property type="term" value="F:phosphoglucomutase activity"/>
    <property type="evidence" value="ECO:0007669"/>
    <property type="project" value="UniProtKB-EC"/>
</dbReference>
<comment type="catalytic activity">
    <reaction evidence="1">
        <text>alpha-D-glucose 1-phosphate = alpha-D-glucose 6-phosphate</text>
        <dbReference type="Rhea" id="RHEA:23536"/>
        <dbReference type="ChEBI" id="CHEBI:58225"/>
        <dbReference type="ChEBI" id="CHEBI:58601"/>
        <dbReference type="EC" id="5.4.2.2"/>
    </reaction>
</comment>
<dbReference type="InterPro" id="IPR016055">
    <property type="entry name" value="A-D-PHexomutase_a/b/a-I/II/III"/>
</dbReference>
<dbReference type="GO" id="GO:0005975">
    <property type="term" value="P:carbohydrate metabolic process"/>
    <property type="evidence" value="ECO:0007669"/>
    <property type="project" value="InterPro"/>
</dbReference>
<comment type="cofactor">
    <cofactor evidence="2">
        <name>Mg(2+)</name>
        <dbReference type="ChEBI" id="CHEBI:18420"/>
    </cofactor>
</comment>
<dbReference type="Gene3D" id="3.40.120.10">
    <property type="entry name" value="Alpha-D-Glucose-1,6-Bisphosphate, subunit A, domain 3"/>
    <property type="match status" value="3"/>
</dbReference>
<keyword evidence="9 14" id="KW-0460">Magnesium</keyword>
<dbReference type="Pfam" id="PF02878">
    <property type="entry name" value="PGM_PMM_I"/>
    <property type="match status" value="1"/>
</dbReference>
<evidence type="ECO:0000259" key="16">
    <source>
        <dbReference type="Pfam" id="PF02878"/>
    </source>
</evidence>
<protein>
    <recommendedName>
        <fullName evidence="11">Phosphoglucomutase</fullName>
        <ecNumber evidence="6">5.4.2.2</ecNumber>
    </recommendedName>
    <alternativeName>
        <fullName evidence="13">Alpha-phosphoglucomutase</fullName>
    </alternativeName>
    <alternativeName>
        <fullName evidence="12">Glucose phosphomutase</fullName>
    </alternativeName>
</protein>
<evidence type="ECO:0000256" key="11">
    <source>
        <dbReference type="ARBA" id="ARBA00039995"/>
    </source>
</evidence>
<evidence type="ECO:0000256" key="7">
    <source>
        <dbReference type="ARBA" id="ARBA00022553"/>
    </source>
</evidence>
<comment type="similarity">
    <text evidence="5 14">Belongs to the phosphohexose mutase family.</text>
</comment>
<evidence type="ECO:0000256" key="8">
    <source>
        <dbReference type="ARBA" id="ARBA00022723"/>
    </source>
</evidence>
<dbReference type="EC" id="5.4.2.2" evidence="6"/>
<dbReference type="Gene3D" id="3.30.310.50">
    <property type="entry name" value="Alpha-D-phosphohexomutase, C-terminal domain"/>
    <property type="match status" value="1"/>
</dbReference>
<sequence length="467" mass="51579">MQKIRFGTGGFRGVIGQEFTVEAVQRIAQGLSDMMKAEGAAGPVPIGFDNRFLSDLFARRMAEVLAGNGIVCLLYESPVPTPMVMCAVRDEGCAYGVMITASHNPYRYNGAKLFVKGGADADVAVTQRLEQFTEAVREVRALPEDQPSPLILKYDNLAAYTAHITDFLDAFIADNHLRLLFDNLFGVAVVGLKPLFDRFRIEHYTILHAERDALFGMRLPNPTQQMLEPLKEEVLRGKYDYAMATDSDGDRLGILDEQCNYVSSNDILACLYYYLVKYRGMRGDAVKNIATSVLLDRLAEKLGFACHTVDVGFKNISAKMRETDALIGGESSGGLTCRGYLSGKDSTFSGALFLEMRIKMGKPVSGIVREVHDFCGYHSACAEAELHLPALPDASRFARLQPAFGRETVRFEQLNNNFKWHFSGDCWGLLRLSGTEPVVRVFTEAETEAEALRLLDVLKTAVSGGMA</sequence>
<dbReference type="Proteomes" id="UP000824221">
    <property type="component" value="Unassembled WGS sequence"/>
</dbReference>
<dbReference type="InterPro" id="IPR036900">
    <property type="entry name" value="A-D-PHexomutase_C_sf"/>
</dbReference>
<evidence type="ECO:0000256" key="2">
    <source>
        <dbReference type="ARBA" id="ARBA00001946"/>
    </source>
</evidence>